<evidence type="ECO:0000313" key="2">
    <source>
        <dbReference type="Proteomes" id="UP000246635"/>
    </source>
</evidence>
<gene>
    <name evidence="1" type="ORF">DFQ01_10322</name>
</gene>
<accession>A0A2V2YXY6</accession>
<dbReference type="Pfam" id="PF08968">
    <property type="entry name" value="DUF1885"/>
    <property type="match status" value="1"/>
</dbReference>
<keyword evidence="2" id="KW-1185">Reference proteome</keyword>
<organism evidence="1 2">
    <name type="scientific">Paenibacillus cellulosilyticus</name>
    <dbReference type="NCBI Taxonomy" id="375489"/>
    <lineage>
        <taxon>Bacteria</taxon>
        <taxon>Bacillati</taxon>
        <taxon>Bacillota</taxon>
        <taxon>Bacilli</taxon>
        <taxon>Bacillales</taxon>
        <taxon>Paenibacillaceae</taxon>
        <taxon>Paenibacillus</taxon>
    </lineage>
</organism>
<dbReference type="RefSeq" id="WP_110042835.1">
    <property type="nucleotide sequence ID" value="NZ_CP054609.1"/>
</dbReference>
<name>A0A2V2YXY6_9BACL</name>
<protein>
    <submittedName>
        <fullName evidence="1">Uncharacterized protein DUF1885</fullName>
    </submittedName>
</protein>
<dbReference type="SUPFAM" id="SSF111171">
    <property type="entry name" value="Rbstp2229 protein"/>
    <property type="match status" value="1"/>
</dbReference>
<dbReference type="InterPro" id="IPR015062">
    <property type="entry name" value="DUF1885"/>
</dbReference>
<dbReference type="Gene3D" id="3.30.310.120">
    <property type="entry name" value="Rbstp2229 like protein"/>
    <property type="match status" value="1"/>
</dbReference>
<sequence>MGNHAYIRLVQGSAAPSGITLDELEQSLELYQDALKRTGHQLNWEYEDAAFPYTIEKVVEPSSSEPTWLYLRGKASRYRHIALNTITPNEQSEAGSCPTVQIVLPNGATHGDKSKANELCRFIAQRLKAELTLFNGRVMYFNPRKL</sequence>
<dbReference type="Proteomes" id="UP000246635">
    <property type="component" value="Unassembled WGS sequence"/>
</dbReference>
<evidence type="ECO:0000313" key="1">
    <source>
        <dbReference type="EMBL" id="PWW06121.1"/>
    </source>
</evidence>
<comment type="caution">
    <text evidence="1">The sequence shown here is derived from an EMBL/GenBank/DDBJ whole genome shotgun (WGS) entry which is preliminary data.</text>
</comment>
<dbReference type="Gene3D" id="1.20.5.850">
    <property type="entry name" value="Rbstp2229 protein"/>
    <property type="match status" value="1"/>
</dbReference>
<reference evidence="1 2" key="1">
    <citation type="submission" date="2018-05" db="EMBL/GenBank/DDBJ databases">
        <title>Genomic Encyclopedia of Type Strains, Phase III (KMG-III): the genomes of soil and plant-associated and newly described type strains.</title>
        <authorList>
            <person name="Whitman W."/>
        </authorList>
    </citation>
    <scope>NUCLEOTIDE SEQUENCE [LARGE SCALE GENOMIC DNA]</scope>
    <source>
        <strain evidence="1 2">CECT 5696</strain>
    </source>
</reference>
<proteinExistence type="predicted"/>
<dbReference type="InterPro" id="IPR036294">
    <property type="entry name" value="Rbstp2229-like_sf"/>
</dbReference>
<dbReference type="EMBL" id="QGTQ01000003">
    <property type="protein sequence ID" value="PWW06121.1"/>
    <property type="molecule type" value="Genomic_DNA"/>
</dbReference>
<dbReference type="OrthoDB" id="2966171at2"/>
<dbReference type="AlphaFoldDB" id="A0A2V2YXY6"/>